<keyword evidence="3 8" id="KW-0732">Signal</keyword>
<evidence type="ECO:0000256" key="3">
    <source>
        <dbReference type="ARBA" id="ARBA00022729"/>
    </source>
</evidence>
<dbReference type="InterPro" id="IPR038765">
    <property type="entry name" value="Papain-like_cys_pep_sf"/>
</dbReference>
<feature type="compositionally biased region" description="Basic and acidic residues" evidence="7">
    <location>
        <begin position="210"/>
        <end position="224"/>
    </location>
</feature>
<keyword evidence="4" id="KW-0378">Hydrolase</keyword>
<dbReference type="PROSITE" id="PS51935">
    <property type="entry name" value="NLPC_P60"/>
    <property type="match status" value="1"/>
</dbReference>
<sequence length="452" mass="49284">MKKTMIALSTVAVIGFSSPALLNTVHAETKAELTVKQEEIQNQRGDLKAKLSDAESQIADVLFQLNDLQEEIDRVNRALEENQGKMNKTEGDISATEEKIKGLEDEIAKLEEAIEKRYDILKERMKSYQQSGGSVNYLEVIFGSADFSDFVSRVNAVSKITESDQNLIDAQERDKQKVEENKKSLEDELEGLKEKKEELKGMQETINEQKSQKESKAKELKNEQQKLEDLKTELNLEDNELASLEAEVKENMQTITEPAKETQVANVSSSSSEQVTTQSQESKSSEPSSKSGESSSKSSEPSSKSNESSSKSTKSETSSKQGDSNTDTKSSGGIQAAINAGFGHIGTPYVWGGKAPGGFDCSGFVSWAFAQAGISIPSSTSALQSVGTKVSYSEAQPGDLVFFDTYKTNGHVGIYLGGGQFIGAQNSTGLDVANMSSGYWKDHFSGHVRRVR</sequence>
<feature type="compositionally biased region" description="Low complexity" evidence="7">
    <location>
        <begin position="266"/>
        <end position="322"/>
    </location>
</feature>
<evidence type="ECO:0000256" key="2">
    <source>
        <dbReference type="ARBA" id="ARBA00022670"/>
    </source>
</evidence>
<evidence type="ECO:0000259" key="9">
    <source>
        <dbReference type="PROSITE" id="PS51935"/>
    </source>
</evidence>
<dbReference type="SUPFAM" id="SSF54001">
    <property type="entry name" value="Cysteine proteinases"/>
    <property type="match status" value="1"/>
</dbReference>
<reference evidence="10 11" key="1">
    <citation type="submission" date="2015-07" db="EMBL/GenBank/DDBJ databases">
        <title>High-quality draft genome sequence of Oceanobacillus caeni HM6, a bacillus isolated from a human feces.</title>
        <authorList>
            <person name="Kumar J."/>
            <person name="Verma M.K."/>
            <person name="Pandey R."/>
            <person name="Bhambi M."/>
            <person name="Chauhan N."/>
        </authorList>
    </citation>
    <scope>NUCLEOTIDE SEQUENCE [LARGE SCALE GENOMIC DNA]</scope>
    <source>
        <strain evidence="10 11">HM6</strain>
    </source>
</reference>
<evidence type="ECO:0000313" key="11">
    <source>
        <dbReference type="Proteomes" id="UP000037854"/>
    </source>
</evidence>
<dbReference type="Proteomes" id="UP000037854">
    <property type="component" value="Unassembled WGS sequence"/>
</dbReference>
<gene>
    <name evidence="10" type="ORF">AFL42_01090</name>
</gene>
<feature type="domain" description="NlpC/P60" evidence="9">
    <location>
        <begin position="331"/>
        <end position="451"/>
    </location>
</feature>
<proteinExistence type="inferred from homology"/>
<dbReference type="SUPFAM" id="SSF46966">
    <property type="entry name" value="Spectrin repeat"/>
    <property type="match status" value="1"/>
</dbReference>
<keyword evidence="6" id="KW-0175">Coiled coil</keyword>
<feature type="chain" id="PRO_5045209666" evidence="8">
    <location>
        <begin position="23"/>
        <end position="452"/>
    </location>
</feature>
<evidence type="ECO:0000313" key="10">
    <source>
        <dbReference type="EMBL" id="KPH78735.1"/>
    </source>
</evidence>
<feature type="compositionally biased region" description="Basic and acidic residues" evidence="7">
    <location>
        <begin position="171"/>
        <end position="201"/>
    </location>
</feature>
<feature type="coiled-coil region" evidence="6">
    <location>
        <begin position="30"/>
        <end position="131"/>
    </location>
</feature>
<dbReference type="PANTHER" id="PTHR47053:SF1">
    <property type="entry name" value="MUREIN DD-ENDOPEPTIDASE MEPH-RELATED"/>
    <property type="match status" value="1"/>
</dbReference>
<dbReference type="Gene3D" id="3.90.1720.10">
    <property type="entry name" value="endopeptidase domain like (from Nostoc punctiforme)"/>
    <property type="match status" value="1"/>
</dbReference>
<keyword evidence="2" id="KW-0645">Protease</keyword>
<dbReference type="Pfam" id="PF24568">
    <property type="entry name" value="CC_PcsB"/>
    <property type="match status" value="1"/>
</dbReference>
<keyword evidence="11" id="KW-1185">Reference proteome</keyword>
<evidence type="ECO:0000256" key="5">
    <source>
        <dbReference type="ARBA" id="ARBA00022807"/>
    </source>
</evidence>
<dbReference type="Pfam" id="PF00877">
    <property type="entry name" value="NLPC_P60"/>
    <property type="match status" value="1"/>
</dbReference>
<feature type="compositionally biased region" description="Polar residues" evidence="7">
    <location>
        <begin position="323"/>
        <end position="332"/>
    </location>
</feature>
<dbReference type="EMBL" id="LGTK01000002">
    <property type="protein sequence ID" value="KPH78735.1"/>
    <property type="molecule type" value="Genomic_DNA"/>
</dbReference>
<feature type="signal peptide" evidence="8">
    <location>
        <begin position="1"/>
        <end position="22"/>
    </location>
</feature>
<feature type="region of interest" description="Disordered" evidence="7">
    <location>
        <begin position="257"/>
        <end position="332"/>
    </location>
</feature>
<evidence type="ECO:0000256" key="8">
    <source>
        <dbReference type="SAM" id="SignalP"/>
    </source>
</evidence>
<evidence type="ECO:0000256" key="1">
    <source>
        <dbReference type="ARBA" id="ARBA00007074"/>
    </source>
</evidence>
<dbReference type="InterPro" id="IPR057309">
    <property type="entry name" value="PcsB_CC"/>
</dbReference>
<evidence type="ECO:0000256" key="7">
    <source>
        <dbReference type="SAM" id="MobiDB-lite"/>
    </source>
</evidence>
<comment type="caution">
    <text evidence="10">The sequence shown here is derived from an EMBL/GenBank/DDBJ whole genome shotgun (WGS) entry which is preliminary data.</text>
</comment>
<comment type="similarity">
    <text evidence="1">Belongs to the peptidase C40 family.</text>
</comment>
<accession>A0ABR5MNB7</accession>
<dbReference type="Gene3D" id="6.10.250.3150">
    <property type="match status" value="1"/>
</dbReference>
<evidence type="ECO:0000256" key="4">
    <source>
        <dbReference type="ARBA" id="ARBA00022801"/>
    </source>
</evidence>
<evidence type="ECO:0000256" key="6">
    <source>
        <dbReference type="SAM" id="Coils"/>
    </source>
</evidence>
<dbReference type="InterPro" id="IPR051202">
    <property type="entry name" value="Peptidase_C40"/>
</dbReference>
<feature type="region of interest" description="Disordered" evidence="7">
    <location>
        <begin position="171"/>
        <end position="224"/>
    </location>
</feature>
<dbReference type="PANTHER" id="PTHR47053">
    <property type="entry name" value="MUREIN DD-ENDOPEPTIDASE MEPH-RELATED"/>
    <property type="match status" value="1"/>
</dbReference>
<organism evidence="10 11">
    <name type="scientific">Oceanobacillus caeni</name>
    <dbReference type="NCBI Taxonomy" id="405946"/>
    <lineage>
        <taxon>Bacteria</taxon>
        <taxon>Bacillati</taxon>
        <taxon>Bacillota</taxon>
        <taxon>Bacilli</taxon>
        <taxon>Bacillales</taxon>
        <taxon>Bacillaceae</taxon>
        <taxon>Oceanobacillus</taxon>
    </lineage>
</organism>
<dbReference type="InterPro" id="IPR000064">
    <property type="entry name" value="NLP_P60_dom"/>
</dbReference>
<dbReference type="RefSeq" id="WP_060667549.1">
    <property type="nucleotide sequence ID" value="NZ_JARTGE010000065.1"/>
</dbReference>
<protein>
    <submittedName>
        <fullName evidence="10">Peptidase</fullName>
    </submittedName>
</protein>
<name>A0ABR5MNB7_9BACI</name>
<keyword evidence="5" id="KW-0788">Thiol protease</keyword>